<dbReference type="InterPro" id="IPR020483">
    <property type="entry name" value="Uncharacterised_YgbA"/>
</dbReference>
<dbReference type="Pfam" id="PF11756">
    <property type="entry name" value="YgbA_NO"/>
    <property type="match status" value="1"/>
</dbReference>
<dbReference type="Proteomes" id="UP000068026">
    <property type="component" value="Chromosome"/>
</dbReference>
<keyword evidence="2" id="KW-1185">Reference proteome</keyword>
<dbReference type="RefSeq" id="WP_072743420.1">
    <property type="nucleotide sequence ID" value="NZ_CP014223.1"/>
</dbReference>
<evidence type="ECO:0008006" key="3">
    <source>
        <dbReference type="Google" id="ProtNLM"/>
    </source>
</evidence>
<evidence type="ECO:0000313" key="1">
    <source>
        <dbReference type="EMBL" id="AMJ40445.1"/>
    </source>
</evidence>
<dbReference type="NCBIfam" id="NF007714">
    <property type="entry name" value="PRK10410.1-2"/>
    <property type="match status" value="1"/>
</dbReference>
<organism evidence="1 2">
    <name type="scientific">Anaerotignum propionicum DSM 1682</name>
    <dbReference type="NCBI Taxonomy" id="991789"/>
    <lineage>
        <taxon>Bacteria</taxon>
        <taxon>Bacillati</taxon>
        <taxon>Bacillota</taxon>
        <taxon>Clostridia</taxon>
        <taxon>Lachnospirales</taxon>
        <taxon>Anaerotignaceae</taxon>
        <taxon>Anaerotignum</taxon>
    </lineage>
</organism>
<accession>A0ABM5Y901</accession>
<proteinExistence type="predicted"/>
<sequence>MNDLKIKKEKDMVLFMITLFCYKKHKTSTSLCENCNGLLSYAYERIEHCPFMKTKTFCSNCKTHCYNTSMREKIKEVMAFSGPRMLLYHPLTALSHLIHSKILRR</sequence>
<gene>
    <name evidence="1" type="ORF">CPRO_08450</name>
</gene>
<dbReference type="EMBL" id="CP014223">
    <property type="protein sequence ID" value="AMJ40445.1"/>
    <property type="molecule type" value="Genomic_DNA"/>
</dbReference>
<protein>
    <recommendedName>
        <fullName evidence="3">Nitrous oxide-stimulated promoter</fullName>
    </recommendedName>
</protein>
<evidence type="ECO:0000313" key="2">
    <source>
        <dbReference type="Proteomes" id="UP000068026"/>
    </source>
</evidence>
<reference evidence="1 2" key="1">
    <citation type="journal article" date="2016" name="Genome Announc.">
        <title>Complete Genome Sequence of the Amino Acid-Fermenting Clostridium propionicum X2 (DSM 1682).</title>
        <authorList>
            <person name="Poehlein A."/>
            <person name="Schlien K."/>
            <person name="Chowdhury N.P."/>
            <person name="Gottschalk G."/>
            <person name="Buckel W."/>
            <person name="Daniel R."/>
        </authorList>
    </citation>
    <scope>NUCLEOTIDE SEQUENCE [LARGE SCALE GENOMIC DNA]</scope>
    <source>
        <strain evidence="1 2">X2</strain>
    </source>
</reference>
<reference evidence="2" key="2">
    <citation type="submission" date="2016-01" db="EMBL/GenBank/DDBJ databases">
        <authorList>
            <person name="Poehlein A."/>
            <person name="Schlien K."/>
            <person name="Gottschalk G."/>
            <person name="Buckel W."/>
            <person name="Daniel R."/>
        </authorList>
    </citation>
    <scope>NUCLEOTIDE SEQUENCE [LARGE SCALE GENOMIC DNA]</scope>
    <source>
        <strain evidence="2">X2</strain>
    </source>
</reference>
<name>A0ABM5Y901_ANAPI</name>